<organism evidence="2 3">
    <name type="scientific">Corallococcus exercitus</name>
    <dbReference type="NCBI Taxonomy" id="2316736"/>
    <lineage>
        <taxon>Bacteria</taxon>
        <taxon>Pseudomonadati</taxon>
        <taxon>Myxococcota</taxon>
        <taxon>Myxococcia</taxon>
        <taxon>Myxococcales</taxon>
        <taxon>Cystobacterineae</taxon>
        <taxon>Myxococcaceae</taxon>
        <taxon>Corallococcus</taxon>
    </lineage>
</organism>
<dbReference type="Proteomes" id="UP000563426">
    <property type="component" value="Unassembled WGS sequence"/>
</dbReference>
<keyword evidence="1" id="KW-0732">Signal</keyword>
<dbReference type="RefSeq" id="WP_171437548.1">
    <property type="nucleotide sequence ID" value="NZ_JABFJV010000242.1"/>
</dbReference>
<evidence type="ECO:0000313" key="3">
    <source>
        <dbReference type="Proteomes" id="UP000563426"/>
    </source>
</evidence>
<protein>
    <recommendedName>
        <fullName evidence="4">Lipoprotein</fullName>
    </recommendedName>
</protein>
<keyword evidence="3" id="KW-1185">Reference proteome</keyword>
<comment type="caution">
    <text evidence="2">The sequence shown here is derived from an EMBL/GenBank/DDBJ whole genome shotgun (WGS) entry which is preliminary data.</text>
</comment>
<evidence type="ECO:0000256" key="1">
    <source>
        <dbReference type="SAM" id="SignalP"/>
    </source>
</evidence>
<proteinExistence type="predicted"/>
<sequence>MRLSRMLLPLLAVLPLLACESSGGVGATCGEDGCDSGFTCRRDFPGTFCAQACTAEGEGGGCPGDTLCTRQFDTLMCSRVCDSQADCREGYACNGVSNTGLKACQVKP</sequence>
<accession>A0A7Y4KPV4</accession>
<dbReference type="AlphaFoldDB" id="A0A7Y4KPV4"/>
<name>A0A7Y4KPV4_9BACT</name>
<evidence type="ECO:0000313" key="2">
    <source>
        <dbReference type="EMBL" id="NOK37648.1"/>
    </source>
</evidence>
<reference evidence="2 3" key="1">
    <citation type="submission" date="2020-05" db="EMBL/GenBank/DDBJ databases">
        <authorList>
            <person name="Whitworth D."/>
        </authorList>
    </citation>
    <scope>NUCLEOTIDE SEQUENCE [LARGE SCALE GENOMIC DNA]</scope>
    <source>
        <strain evidence="2 3">AB043B</strain>
    </source>
</reference>
<dbReference type="EMBL" id="JABFJV010000242">
    <property type="protein sequence ID" value="NOK37648.1"/>
    <property type="molecule type" value="Genomic_DNA"/>
</dbReference>
<evidence type="ECO:0008006" key="4">
    <source>
        <dbReference type="Google" id="ProtNLM"/>
    </source>
</evidence>
<feature type="chain" id="PRO_5030797464" description="Lipoprotein" evidence="1">
    <location>
        <begin position="19"/>
        <end position="108"/>
    </location>
</feature>
<feature type="signal peptide" evidence="1">
    <location>
        <begin position="1"/>
        <end position="18"/>
    </location>
</feature>
<gene>
    <name evidence="2" type="ORF">HMI49_31060</name>
</gene>